<gene>
    <name evidence="2" type="ORF">K402DRAFT_356312</name>
</gene>
<accession>A0A6G1GYN9</accession>
<name>A0A6G1GYN9_9PEZI</name>
<proteinExistence type="predicted"/>
<feature type="chain" id="PRO_5026075828" evidence="1">
    <location>
        <begin position="20"/>
        <end position="189"/>
    </location>
</feature>
<keyword evidence="1" id="KW-0732">Signal</keyword>
<feature type="signal peptide" evidence="1">
    <location>
        <begin position="1"/>
        <end position="19"/>
    </location>
</feature>
<organism evidence="2 3">
    <name type="scientific">Aulographum hederae CBS 113979</name>
    <dbReference type="NCBI Taxonomy" id="1176131"/>
    <lineage>
        <taxon>Eukaryota</taxon>
        <taxon>Fungi</taxon>
        <taxon>Dikarya</taxon>
        <taxon>Ascomycota</taxon>
        <taxon>Pezizomycotina</taxon>
        <taxon>Dothideomycetes</taxon>
        <taxon>Pleosporomycetidae</taxon>
        <taxon>Aulographales</taxon>
        <taxon>Aulographaceae</taxon>
    </lineage>
</organism>
<evidence type="ECO:0000313" key="3">
    <source>
        <dbReference type="Proteomes" id="UP000800041"/>
    </source>
</evidence>
<reference evidence="2" key="1">
    <citation type="journal article" date="2020" name="Stud. Mycol.">
        <title>101 Dothideomycetes genomes: a test case for predicting lifestyles and emergence of pathogens.</title>
        <authorList>
            <person name="Haridas S."/>
            <person name="Albert R."/>
            <person name="Binder M."/>
            <person name="Bloem J."/>
            <person name="Labutti K."/>
            <person name="Salamov A."/>
            <person name="Andreopoulos B."/>
            <person name="Baker S."/>
            <person name="Barry K."/>
            <person name="Bills G."/>
            <person name="Bluhm B."/>
            <person name="Cannon C."/>
            <person name="Castanera R."/>
            <person name="Culley D."/>
            <person name="Daum C."/>
            <person name="Ezra D."/>
            <person name="Gonzalez J."/>
            <person name="Henrissat B."/>
            <person name="Kuo A."/>
            <person name="Liang C."/>
            <person name="Lipzen A."/>
            <person name="Lutzoni F."/>
            <person name="Magnuson J."/>
            <person name="Mondo S."/>
            <person name="Nolan M."/>
            <person name="Ohm R."/>
            <person name="Pangilinan J."/>
            <person name="Park H.-J."/>
            <person name="Ramirez L."/>
            <person name="Alfaro M."/>
            <person name="Sun H."/>
            <person name="Tritt A."/>
            <person name="Yoshinaga Y."/>
            <person name="Zwiers L.-H."/>
            <person name="Turgeon B."/>
            <person name="Goodwin S."/>
            <person name="Spatafora J."/>
            <person name="Crous P."/>
            <person name="Grigoriev I."/>
        </authorList>
    </citation>
    <scope>NUCLEOTIDE SEQUENCE</scope>
    <source>
        <strain evidence="2">CBS 113979</strain>
    </source>
</reference>
<dbReference type="EMBL" id="ML977159">
    <property type="protein sequence ID" value="KAF1985907.1"/>
    <property type="molecule type" value="Genomic_DNA"/>
</dbReference>
<protein>
    <submittedName>
        <fullName evidence="2">Uncharacterized protein</fullName>
    </submittedName>
</protein>
<sequence length="189" mass="19845">MNTLLFLTSVFLLVPLAVTTPTSLSSNSTSYLTATAIVTTPQNTSAFECWKFTTPLASSATGGTVGAQVLSFESLANRATYTLLPARFDGGVHNAPSVQLVIFLSGVIHLTLPNSTAETWVIGGANGMIVAADVTGTGHRTVYPTDETTVAIQVPFEGGVGELPAYEVAGEGPCVGQQIVQEVSRRRRR</sequence>
<dbReference type="AlphaFoldDB" id="A0A6G1GYN9"/>
<dbReference type="OrthoDB" id="3223416at2759"/>
<dbReference type="Proteomes" id="UP000800041">
    <property type="component" value="Unassembled WGS sequence"/>
</dbReference>
<evidence type="ECO:0000256" key="1">
    <source>
        <dbReference type="SAM" id="SignalP"/>
    </source>
</evidence>
<keyword evidence="3" id="KW-1185">Reference proteome</keyword>
<evidence type="ECO:0000313" key="2">
    <source>
        <dbReference type="EMBL" id="KAF1985907.1"/>
    </source>
</evidence>